<organism evidence="2 3">
    <name type="scientific">Donghicola mangrovi</name>
    <dbReference type="NCBI Taxonomy" id="2729614"/>
    <lineage>
        <taxon>Bacteria</taxon>
        <taxon>Pseudomonadati</taxon>
        <taxon>Pseudomonadota</taxon>
        <taxon>Alphaproteobacteria</taxon>
        <taxon>Rhodobacterales</taxon>
        <taxon>Roseobacteraceae</taxon>
        <taxon>Donghicola</taxon>
    </lineage>
</organism>
<dbReference type="RefSeq" id="WP_176853954.1">
    <property type="nucleotide sequence ID" value="NZ_JABCJD010000003.1"/>
</dbReference>
<proteinExistence type="predicted"/>
<evidence type="ECO:0000313" key="3">
    <source>
        <dbReference type="Proteomes" id="UP000523601"/>
    </source>
</evidence>
<dbReference type="PANTHER" id="PTHR43861">
    <property type="entry name" value="TRANS-ACONITATE 2-METHYLTRANSFERASE-RELATED"/>
    <property type="match status" value="1"/>
</dbReference>
<keyword evidence="2" id="KW-0808">Transferase</keyword>
<dbReference type="GO" id="GO:0008168">
    <property type="term" value="F:methyltransferase activity"/>
    <property type="evidence" value="ECO:0007669"/>
    <property type="project" value="UniProtKB-KW"/>
</dbReference>
<dbReference type="InterPro" id="IPR013216">
    <property type="entry name" value="Methyltransf_11"/>
</dbReference>
<gene>
    <name evidence="2" type="ORF">HJ526_09015</name>
</gene>
<feature type="domain" description="Methyltransferase type 11" evidence="1">
    <location>
        <begin position="142"/>
        <end position="233"/>
    </location>
</feature>
<keyword evidence="2" id="KW-0489">Methyltransferase</keyword>
<reference evidence="2 3" key="1">
    <citation type="submission" date="2020-04" db="EMBL/GenBank/DDBJ databases">
        <title>Donghicola sp., a member of the Rhodobacteraceae family isolated from mangrove forest in Thailand.</title>
        <authorList>
            <person name="Charoenyingcharoen P."/>
            <person name="Yukphan P."/>
        </authorList>
    </citation>
    <scope>NUCLEOTIDE SEQUENCE [LARGE SCALE GENOMIC DNA]</scope>
    <source>
        <strain evidence="2 3">C2-DW-16</strain>
    </source>
</reference>
<evidence type="ECO:0000313" key="2">
    <source>
        <dbReference type="EMBL" id="NVO27557.1"/>
    </source>
</evidence>
<dbReference type="Proteomes" id="UP000523601">
    <property type="component" value="Unassembled WGS sequence"/>
</dbReference>
<dbReference type="Gene3D" id="1.25.40.10">
    <property type="entry name" value="Tetratricopeptide repeat domain"/>
    <property type="match status" value="1"/>
</dbReference>
<sequence>MIPVSMSSGDLIADRRADYAEAMLPDDPAAASDLYAQALQIAPAWAAGWYRLGDIRATAGLPEADTAFEAALAADPTDRLGASLRLDLLRERSLADSMPPAFVEALFDQYAAKFEKSLVGKLDYCGPDLIAGGLTGRFERVLDMGCGTGLMGQQLRPIAGWLEGWDISSEMLREARTKGVYDVLAKRDLATLDLQVNQWDLITAADVFIYVGSLEQIVGWVSRALNAGGQFAFTVEEHTGQQAYVLRDSCRYAHARHHLEDLLDEAGFDARFSRAVLRQDRDQPVWAMIVHATKRHPGQNATLRRQQGEEMDA</sequence>
<dbReference type="Pfam" id="PF08241">
    <property type="entry name" value="Methyltransf_11"/>
    <property type="match status" value="1"/>
</dbReference>
<dbReference type="SUPFAM" id="SSF48452">
    <property type="entry name" value="TPR-like"/>
    <property type="match status" value="1"/>
</dbReference>
<protein>
    <submittedName>
        <fullName evidence="2">Methyltransferase domain-containing protein</fullName>
    </submittedName>
</protein>
<name>A0ABX2PFJ6_9RHOB</name>
<dbReference type="SUPFAM" id="SSF53335">
    <property type="entry name" value="S-adenosyl-L-methionine-dependent methyltransferases"/>
    <property type="match status" value="1"/>
</dbReference>
<dbReference type="CDD" id="cd02440">
    <property type="entry name" value="AdoMet_MTases"/>
    <property type="match status" value="1"/>
</dbReference>
<dbReference type="InterPro" id="IPR029063">
    <property type="entry name" value="SAM-dependent_MTases_sf"/>
</dbReference>
<dbReference type="Gene3D" id="3.40.50.150">
    <property type="entry name" value="Vaccinia Virus protein VP39"/>
    <property type="match status" value="1"/>
</dbReference>
<dbReference type="EMBL" id="JABCJD010000003">
    <property type="protein sequence ID" value="NVO27557.1"/>
    <property type="molecule type" value="Genomic_DNA"/>
</dbReference>
<accession>A0ABX2PFJ6</accession>
<dbReference type="InterPro" id="IPR011990">
    <property type="entry name" value="TPR-like_helical_dom_sf"/>
</dbReference>
<keyword evidence="3" id="KW-1185">Reference proteome</keyword>
<dbReference type="GO" id="GO:0032259">
    <property type="term" value="P:methylation"/>
    <property type="evidence" value="ECO:0007669"/>
    <property type="project" value="UniProtKB-KW"/>
</dbReference>
<comment type="caution">
    <text evidence="2">The sequence shown here is derived from an EMBL/GenBank/DDBJ whole genome shotgun (WGS) entry which is preliminary data.</text>
</comment>
<evidence type="ECO:0000259" key="1">
    <source>
        <dbReference type="Pfam" id="PF08241"/>
    </source>
</evidence>